<keyword evidence="2" id="KW-0813">Transport</keyword>
<comment type="caution">
    <text evidence="11">The sequence shown here is derived from an EMBL/GenBank/DDBJ whole genome shotgun (WGS) entry which is preliminary data.</text>
</comment>
<dbReference type="GO" id="GO:0005524">
    <property type="term" value="F:ATP binding"/>
    <property type="evidence" value="ECO:0007669"/>
    <property type="project" value="UniProtKB-KW"/>
</dbReference>
<keyword evidence="6" id="KW-1278">Translocase</keyword>
<evidence type="ECO:0000256" key="3">
    <source>
        <dbReference type="ARBA" id="ARBA00022475"/>
    </source>
</evidence>
<dbReference type="RefSeq" id="WP_205292093.1">
    <property type="nucleotide sequence ID" value="NZ_CP074406.1"/>
</dbReference>
<name>A0A939BYY6_9ACTN</name>
<dbReference type="InterPro" id="IPR017871">
    <property type="entry name" value="ABC_transporter-like_CS"/>
</dbReference>
<feature type="domain" description="ABC transporter" evidence="10">
    <location>
        <begin position="30"/>
        <end position="255"/>
    </location>
</feature>
<keyword evidence="12" id="KW-1185">Reference proteome</keyword>
<comment type="subcellular location">
    <subcellularLocation>
        <location evidence="1">Cell membrane</location>
        <topology evidence="1">Peripheral membrane protein</topology>
    </subcellularLocation>
</comment>
<dbReference type="SUPFAM" id="SSF52540">
    <property type="entry name" value="P-loop containing nucleoside triphosphate hydrolases"/>
    <property type="match status" value="1"/>
</dbReference>
<evidence type="ECO:0000256" key="5">
    <source>
        <dbReference type="ARBA" id="ARBA00022840"/>
    </source>
</evidence>
<evidence type="ECO:0000256" key="7">
    <source>
        <dbReference type="ARBA" id="ARBA00023136"/>
    </source>
</evidence>
<dbReference type="InterPro" id="IPR027417">
    <property type="entry name" value="P-loop_NTPase"/>
</dbReference>
<protein>
    <submittedName>
        <fullName evidence="11">ABC transporter ATP-binding protein</fullName>
    </submittedName>
</protein>
<dbReference type="Gene3D" id="3.40.50.300">
    <property type="entry name" value="P-loop containing nucleotide triphosphate hydrolases"/>
    <property type="match status" value="1"/>
</dbReference>
<dbReference type="FunFam" id="3.40.50.300:FF:000589">
    <property type="entry name" value="ABC transporter, ATP-binding subunit"/>
    <property type="match status" value="1"/>
</dbReference>
<dbReference type="InterPro" id="IPR050763">
    <property type="entry name" value="ABC_transporter_ATP-binding"/>
</dbReference>
<evidence type="ECO:0000256" key="9">
    <source>
        <dbReference type="SAM" id="MobiDB-lite"/>
    </source>
</evidence>
<reference evidence="11" key="1">
    <citation type="submission" date="2021-01" db="EMBL/GenBank/DDBJ databases">
        <title>Novel species in genus Nocardioides.</title>
        <authorList>
            <person name="Zhang G."/>
        </authorList>
    </citation>
    <scope>NUCLEOTIDE SEQUENCE</scope>
    <source>
        <strain evidence="11">Zg-536</strain>
    </source>
</reference>
<evidence type="ECO:0000256" key="2">
    <source>
        <dbReference type="ARBA" id="ARBA00022448"/>
    </source>
</evidence>
<evidence type="ECO:0000256" key="8">
    <source>
        <dbReference type="ARBA" id="ARBA00023251"/>
    </source>
</evidence>
<dbReference type="GO" id="GO:0046677">
    <property type="term" value="P:response to antibiotic"/>
    <property type="evidence" value="ECO:0007669"/>
    <property type="project" value="UniProtKB-KW"/>
</dbReference>
<keyword evidence="8" id="KW-0046">Antibiotic resistance</keyword>
<evidence type="ECO:0000313" key="12">
    <source>
        <dbReference type="Proteomes" id="UP000663791"/>
    </source>
</evidence>
<dbReference type="EMBL" id="JAERTX010000010">
    <property type="protein sequence ID" value="MBM9460798.1"/>
    <property type="molecule type" value="Genomic_DNA"/>
</dbReference>
<organism evidence="11 12">
    <name type="scientific">Nocardioides faecalis</name>
    <dbReference type="NCBI Taxonomy" id="2803858"/>
    <lineage>
        <taxon>Bacteria</taxon>
        <taxon>Bacillati</taxon>
        <taxon>Actinomycetota</taxon>
        <taxon>Actinomycetes</taxon>
        <taxon>Propionibacteriales</taxon>
        <taxon>Nocardioidaceae</taxon>
        <taxon>Nocardioides</taxon>
    </lineage>
</organism>
<dbReference type="PROSITE" id="PS00211">
    <property type="entry name" value="ABC_TRANSPORTER_1"/>
    <property type="match status" value="1"/>
</dbReference>
<dbReference type="GO" id="GO:0005886">
    <property type="term" value="C:plasma membrane"/>
    <property type="evidence" value="ECO:0007669"/>
    <property type="project" value="UniProtKB-SubCell"/>
</dbReference>
<dbReference type="CDD" id="cd03230">
    <property type="entry name" value="ABC_DR_subfamily_A"/>
    <property type="match status" value="1"/>
</dbReference>
<dbReference type="Proteomes" id="UP000663791">
    <property type="component" value="Unassembled WGS sequence"/>
</dbReference>
<accession>A0A939BYY6</accession>
<keyword evidence="4" id="KW-0547">Nucleotide-binding</keyword>
<dbReference type="Pfam" id="PF00005">
    <property type="entry name" value="ABC_tran"/>
    <property type="match status" value="1"/>
</dbReference>
<dbReference type="PROSITE" id="PS50893">
    <property type="entry name" value="ABC_TRANSPORTER_2"/>
    <property type="match status" value="1"/>
</dbReference>
<dbReference type="AlphaFoldDB" id="A0A939BYY6"/>
<keyword evidence="3" id="KW-1003">Cell membrane</keyword>
<evidence type="ECO:0000256" key="4">
    <source>
        <dbReference type="ARBA" id="ARBA00022741"/>
    </source>
</evidence>
<keyword evidence="7" id="KW-0472">Membrane</keyword>
<keyword evidence="5 11" id="KW-0067">ATP-binding</keyword>
<sequence>MSPSTSPSTTPSTTPSTPDDAGGTTRRAAVSVRGLCKAYGEKVVVDDVSLDIAEGEVFGILGPNGSGKTTTVEMIAGVRVGDAGTVRVLGLDPWTDRHQVTKVLSIQLQESRLQAKITVQEAFELFSALYDDPLPWRETAERLGLGEHLARRFGQLSGGQQQRLSIALALLARPRVTILDELSTGLDPRARRDVWQIVRDLRAAGVTVLLVTHSMEEAQELCDRIAIIDRGRVRALDTPEGLIRAAGEATVMSFVPSAPTDLEELRLLPGVVSVEVAEGQVLVSGGEDVAVPVLAALAAQDVLPRRLQVRTGSLDTAYLDLTAPRLEEHA</sequence>
<dbReference type="InterPro" id="IPR003593">
    <property type="entry name" value="AAA+_ATPase"/>
</dbReference>
<dbReference type="PANTHER" id="PTHR42711:SF16">
    <property type="entry name" value="ABC TRANSPORTER ATP-BINDING PROTEIN"/>
    <property type="match status" value="1"/>
</dbReference>
<evidence type="ECO:0000256" key="1">
    <source>
        <dbReference type="ARBA" id="ARBA00004202"/>
    </source>
</evidence>
<feature type="compositionally biased region" description="Low complexity" evidence="9">
    <location>
        <begin position="1"/>
        <end position="18"/>
    </location>
</feature>
<evidence type="ECO:0000313" key="11">
    <source>
        <dbReference type="EMBL" id="MBM9460798.1"/>
    </source>
</evidence>
<gene>
    <name evidence="11" type="ORF">JK386_12885</name>
</gene>
<dbReference type="SMART" id="SM00382">
    <property type="entry name" value="AAA"/>
    <property type="match status" value="1"/>
</dbReference>
<dbReference type="PANTHER" id="PTHR42711">
    <property type="entry name" value="ABC TRANSPORTER ATP-BINDING PROTEIN"/>
    <property type="match status" value="1"/>
</dbReference>
<evidence type="ECO:0000256" key="6">
    <source>
        <dbReference type="ARBA" id="ARBA00022967"/>
    </source>
</evidence>
<proteinExistence type="predicted"/>
<evidence type="ECO:0000259" key="10">
    <source>
        <dbReference type="PROSITE" id="PS50893"/>
    </source>
</evidence>
<feature type="region of interest" description="Disordered" evidence="9">
    <location>
        <begin position="1"/>
        <end position="26"/>
    </location>
</feature>
<dbReference type="InterPro" id="IPR003439">
    <property type="entry name" value="ABC_transporter-like_ATP-bd"/>
</dbReference>
<dbReference type="GO" id="GO:0016887">
    <property type="term" value="F:ATP hydrolysis activity"/>
    <property type="evidence" value="ECO:0007669"/>
    <property type="project" value="InterPro"/>
</dbReference>